<dbReference type="InterPro" id="IPR023610">
    <property type="entry name" value="PInositol-4/5-P-5/4-kinase"/>
</dbReference>
<accession>A0A151HE41</accession>
<evidence type="ECO:0000313" key="3">
    <source>
        <dbReference type="EMBL" id="KYK67601.1"/>
    </source>
</evidence>
<keyword evidence="1 3" id="KW-0418">Kinase</keyword>
<reference evidence="4" key="1">
    <citation type="submission" date="2016-03" db="EMBL/GenBank/DDBJ databases">
        <authorList>
            <person name="Sibley D."/>
            <person name="Venepally P."/>
            <person name="Karamycheva S."/>
            <person name="Hadjithomas M."/>
            <person name="Khan A."/>
            <person name="Brunk B."/>
            <person name="Roos D."/>
            <person name="Caler E."/>
            <person name="Lorenzi H."/>
        </authorList>
    </citation>
    <scope>NUCLEOTIDE SEQUENCE [LARGE SCALE GENOMIC DNA]</scope>
    <source>
        <strain evidence="4">TgCatPRC2</strain>
    </source>
</reference>
<dbReference type="SUPFAM" id="SSF56104">
    <property type="entry name" value="SAICAR synthase-like"/>
    <property type="match status" value="1"/>
</dbReference>
<evidence type="ECO:0000259" key="2">
    <source>
        <dbReference type="PROSITE" id="PS51455"/>
    </source>
</evidence>
<dbReference type="PANTHER" id="PTHR23086">
    <property type="entry name" value="PHOSPHATIDYLINOSITOL-4-PHOSPHATE 5-KINASE"/>
    <property type="match status" value="1"/>
</dbReference>
<dbReference type="Proteomes" id="UP000075225">
    <property type="component" value="Unassembled WGS sequence"/>
</dbReference>
<dbReference type="PANTHER" id="PTHR23086:SF8">
    <property type="entry name" value="PHOSPHATIDYLINOSITOL 5-PHOSPHATE 4-KINASE, ISOFORM A"/>
    <property type="match status" value="1"/>
</dbReference>
<feature type="non-terminal residue" evidence="3">
    <location>
        <position position="121"/>
    </location>
</feature>
<keyword evidence="1" id="KW-0067">ATP-binding</keyword>
<protein>
    <submittedName>
        <fullName evidence="3">Phosphatidylinositol-4-phosphate 5-kinase</fullName>
    </submittedName>
</protein>
<dbReference type="GO" id="GO:0046854">
    <property type="term" value="P:phosphatidylinositol phosphate biosynthetic process"/>
    <property type="evidence" value="ECO:0007669"/>
    <property type="project" value="TreeGrafter"/>
</dbReference>
<dbReference type="GO" id="GO:0005524">
    <property type="term" value="F:ATP binding"/>
    <property type="evidence" value="ECO:0007669"/>
    <property type="project" value="UniProtKB-UniRule"/>
</dbReference>
<evidence type="ECO:0000256" key="1">
    <source>
        <dbReference type="PROSITE-ProRule" id="PRU00781"/>
    </source>
</evidence>
<evidence type="ECO:0000313" key="4">
    <source>
        <dbReference type="Proteomes" id="UP000075225"/>
    </source>
</evidence>
<dbReference type="Gene3D" id="3.30.800.10">
    <property type="entry name" value="Phosphatidylinositol Phosphate Kinase II Beta"/>
    <property type="match status" value="1"/>
</dbReference>
<keyword evidence="1" id="KW-0808">Transferase</keyword>
<name>A0A151HE41_TOXGO</name>
<dbReference type="GO" id="GO:0016308">
    <property type="term" value="F:1-phosphatidylinositol-4-phosphate 5-kinase activity"/>
    <property type="evidence" value="ECO:0007669"/>
    <property type="project" value="TreeGrafter"/>
</dbReference>
<dbReference type="InterPro" id="IPR002498">
    <property type="entry name" value="PInositol-4-P-4/5-kinase_core"/>
</dbReference>
<dbReference type="AlphaFoldDB" id="A0A151HE41"/>
<gene>
    <name evidence="3" type="ORF">TGPRC2_424960</name>
</gene>
<keyword evidence="1" id="KW-0547">Nucleotide-binding</keyword>
<feature type="domain" description="PIPK" evidence="2">
    <location>
        <begin position="1"/>
        <end position="121"/>
    </location>
</feature>
<dbReference type="Pfam" id="PF01504">
    <property type="entry name" value="PIP5K"/>
    <property type="match status" value="1"/>
</dbReference>
<dbReference type="GO" id="GO:0005886">
    <property type="term" value="C:plasma membrane"/>
    <property type="evidence" value="ECO:0007669"/>
    <property type="project" value="TreeGrafter"/>
</dbReference>
<dbReference type="PROSITE" id="PS51455">
    <property type="entry name" value="PIPK"/>
    <property type="match status" value="1"/>
</dbReference>
<proteinExistence type="predicted"/>
<dbReference type="VEuPathDB" id="ToxoDB:TGPRC2_424960"/>
<dbReference type="EMBL" id="AHZP02001357">
    <property type="protein sequence ID" value="KYK67601.1"/>
    <property type="molecule type" value="Genomic_DNA"/>
</dbReference>
<comment type="caution">
    <text evidence="3">The sequence shown here is derived from an EMBL/GenBank/DDBJ whole genome shotgun (WGS) entry which is preliminary data.</text>
</comment>
<dbReference type="InterPro" id="IPR027484">
    <property type="entry name" value="PInositol-4-P-5-kinase_N"/>
</dbReference>
<organism evidence="3 4">
    <name type="scientific">Toxoplasma gondii TgCatPRC2</name>
    <dbReference type="NCBI Taxonomy" id="1130821"/>
    <lineage>
        <taxon>Eukaryota</taxon>
        <taxon>Sar</taxon>
        <taxon>Alveolata</taxon>
        <taxon>Apicomplexa</taxon>
        <taxon>Conoidasida</taxon>
        <taxon>Coccidia</taxon>
        <taxon>Eucoccidiorida</taxon>
        <taxon>Eimeriorina</taxon>
        <taxon>Sarcocystidae</taxon>
        <taxon>Toxoplasma</taxon>
    </lineage>
</organism>
<sequence>MVGIRLAAGRASSEPQRAIERYDFVMKEKFSILPNTGMVKSISDRRSLFAVRFVDYAPMVFRRLRERFHISSETYVRSVGPEQLLGNLLLGNLSSLSELVSEGRSGALFYYTADGKFMIKT</sequence>